<dbReference type="InterPro" id="IPR011079">
    <property type="entry name" value="Ala_racemase_C"/>
</dbReference>
<dbReference type="GO" id="GO:0030632">
    <property type="term" value="P:D-alanine biosynthetic process"/>
    <property type="evidence" value="ECO:0007669"/>
    <property type="project" value="UniProtKB-UniRule"/>
</dbReference>
<dbReference type="InterPro" id="IPR009006">
    <property type="entry name" value="Ala_racemase/Decarboxylase_C"/>
</dbReference>
<dbReference type="SUPFAM" id="SSF51419">
    <property type="entry name" value="PLP-binding barrel"/>
    <property type="match status" value="1"/>
</dbReference>
<evidence type="ECO:0000256" key="2">
    <source>
        <dbReference type="ARBA" id="ARBA00022898"/>
    </source>
</evidence>
<dbReference type="Proteomes" id="UP000018291">
    <property type="component" value="Unassembled WGS sequence"/>
</dbReference>
<dbReference type="Pfam" id="PF00842">
    <property type="entry name" value="Ala_racemase_C"/>
    <property type="match status" value="1"/>
</dbReference>
<dbReference type="CDD" id="cd00430">
    <property type="entry name" value="PLPDE_III_AR"/>
    <property type="match status" value="1"/>
</dbReference>
<dbReference type="NCBIfam" id="TIGR00492">
    <property type="entry name" value="alr"/>
    <property type="match status" value="1"/>
</dbReference>
<feature type="binding site" evidence="4 6">
    <location>
        <position position="314"/>
    </location>
    <ligand>
        <name>substrate</name>
    </ligand>
</feature>
<dbReference type="GO" id="GO:0008784">
    <property type="term" value="F:alanine racemase activity"/>
    <property type="evidence" value="ECO:0007669"/>
    <property type="project" value="UniProtKB-UniRule"/>
</dbReference>
<evidence type="ECO:0000256" key="6">
    <source>
        <dbReference type="PIRSR" id="PIRSR600821-52"/>
    </source>
</evidence>
<evidence type="ECO:0000259" key="7">
    <source>
        <dbReference type="SMART" id="SM01005"/>
    </source>
</evidence>
<comment type="function">
    <text evidence="4">Catalyzes the interconversion of L-alanine and D-alanine. May also act on other amino acids.</text>
</comment>
<comment type="caution">
    <text evidence="8">The sequence shown here is derived from an EMBL/GenBank/DDBJ whole genome shotgun (WGS) entry which is preliminary data.</text>
</comment>
<evidence type="ECO:0000256" key="3">
    <source>
        <dbReference type="ARBA" id="ARBA00023235"/>
    </source>
</evidence>
<dbReference type="InterPro" id="IPR029066">
    <property type="entry name" value="PLP-binding_barrel"/>
</dbReference>
<keyword evidence="3 4" id="KW-0413">Isomerase</keyword>
<dbReference type="SUPFAM" id="SSF50621">
    <property type="entry name" value="Alanine racemase C-terminal domain-like"/>
    <property type="match status" value="1"/>
</dbReference>
<dbReference type="UniPathway" id="UPA00042">
    <property type="reaction ID" value="UER00497"/>
</dbReference>
<dbReference type="GO" id="GO:0030170">
    <property type="term" value="F:pyridoxal phosphate binding"/>
    <property type="evidence" value="ECO:0007669"/>
    <property type="project" value="UniProtKB-UniRule"/>
</dbReference>
<keyword evidence="2 4" id="KW-0663">Pyridoxal phosphate</keyword>
<dbReference type="InterPro" id="IPR001608">
    <property type="entry name" value="Ala_racemase_N"/>
</dbReference>
<evidence type="ECO:0000313" key="9">
    <source>
        <dbReference type="Proteomes" id="UP000018291"/>
    </source>
</evidence>
<dbReference type="SMART" id="SM01005">
    <property type="entry name" value="Ala_racemase_C"/>
    <property type="match status" value="1"/>
</dbReference>
<dbReference type="PANTHER" id="PTHR30511">
    <property type="entry name" value="ALANINE RACEMASE"/>
    <property type="match status" value="1"/>
</dbReference>
<dbReference type="STRING" id="1229780.BN381_130029"/>
<dbReference type="HOGENOM" id="CLU_028393_0_0_11"/>
<name>R4YZK1_9ACTN</name>
<organism evidence="8 9">
    <name type="scientific">Candidatus Neomicrothrix parvicella RN1</name>
    <dbReference type="NCBI Taxonomy" id="1229780"/>
    <lineage>
        <taxon>Bacteria</taxon>
        <taxon>Bacillati</taxon>
        <taxon>Actinomycetota</taxon>
        <taxon>Acidimicrobiia</taxon>
        <taxon>Acidimicrobiales</taxon>
        <taxon>Microthrixaceae</taxon>
        <taxon>Candidatus Neomicrothrix</taxon>
    </lineage>
</organism>
<dbReference type="EC" id="5.1.1.1" evidence="4"/>
<feature type="active site" description="Proton acceptor; specific for D-alanine" evidence="4">
    <location>
        <position position="35"/>
    </location>
</feature>
<dbReference type="InterPro" id="IPR020622">
    <property type="entry name" value="Ala_racemase_pyridoxalP-BS"/>
</dbReference>
<feature type="binding site" evidence="4 6">
    <location>
        <position position="133"/>
    </location>
    <ligand>
        <name>substrate</name>
    </ligand>
</feature>
<reference evidence="8 9" key="1">
    <citation type="journal article" date="2013" name="ISME J.">
        <title>Metabolic model for the filamentous 'Candidatus Microthrix parvicella' based on genomic and metagenomic analyses.</title>
        <authorList>
            <person name="Jon McIlroy S."/>
            <person name="Kristiansen R."/>
            <person name="Albertsen M."/>
            <person name="Michael Karst S."/>
            <person name="Rossetti S."/>
            <person name="Lund Nielsen J."/>
            <person name="Tandoi V."/>
            <person name="James Seviour R."/>
            <person name="Nielsen P.H."/>
        </authorList>
    </citation>
    <scope>NUCLEOTIDE SEQUENCE [LARGE SCALE GENOMIC DNA]</scope>
    <source>
        <strain evidence="8 9">RN1</strain>
    </source>
</reference>
<dbReference type="PRINTS" id="PR00992">
    <property type="entry name" value="ALARACEMASE"/>
</dbReference>
<dbReference type="HAMAP" id="MF_01201">
    <property type="entry name" value="Ala_racemase"/>
    <property type="match status" value="1"/>
</dbReference>
<keyword evidence="9" id="KW-1185">Reference proteome</keyword>
<dbReference type="PROSITE" id="PS00395">
    <property type="entry name" value="ALANINE_RACEMASE"/>
    <property type="match status" value="1"/>
</dbReference>
<evidence type="ECO:0000313" key="8">
    <source>
        <dbReference type="EMBL" id="CCM62471.1"/>
    </source>
</evidence>
<dbReference type="FunFam" id="3.20.20.10:FF:000002">
    <property type="entry name" value="Alanine racemase"/>
    <property type="match status" value="1"/>
</dbReference>
<dbReference type="GO" id="GO:0009252">
    <property type="term" value="P:peptidoglycan biosynthetic process"/>
    <property type="evidence" value="ECO:0007669"/>
    <property type="project" value="TreeGrafter"/>
</dbReference>
<dbReference type="OrthoDB" id="9813814at2"/>
<comment type="similarity">
    <text evidence="4">Belongs to the alanine racemase family.</text>
</comment>
<dbReference type="Gene3D" id="2.40.37.10">
    <property type="entry name" value="Lyase, Ornithine Decarboxylase, Chain A, domain 1"/>
    <property type="match status" value="1"/>
</dbReference>
<feature type="active site" description="Proton acceptor; specific for L-alanine" evidence="4">
    <location>
        <position position="265"/>
    </location>
</feature>
<evidence type="ECO:0000256" key="5">
    <source>
        <dbReference type="PIRSR" id="PIRSR600821-50"/>
    </source>
</evidence>
<comment type="pathway">
    <text evidence="4">Amino-acid biosynthesis; D-alanine biosynthesis; D-alanine from L-alanine: step 1/1.</text>
</comment>
<evidence type="ECO:0000256" key="1">
    <source>
        <dbReference type="ARBA" id="ARBA00001933"/>
    </source>
</evidence>
<dbReference type="InterPro" id="IPR000821">
    <property type="entry name" value="Ala_racemase"/>
</dbReference>
<dbReference type="AlphaFoldDB" id="R4YZK1"/>
<dbReference type="EMBL" id="CANL01000005">
    <property type="protein sequence ID" value="CCM62471.1"/>
    <property type="molecule type" value="Genomic_DNA"/>
</dbReference>
<protein>
    <recommendedName>
        <fullName evidence="4">Alanine racemase</fullName>
        <ecNumber evidence="4">5.1.1.1</ecNumber>
    </recommendedName>
</protein>
<dbReference type="PANTHER" id="PTHR30511:SF0">
    <property type="entry name" value="ALANINE RACEMASE, CATABOLIC-RELATED"/>
    <property type="match status" value="1"/>
</dbReference>
<gene>
    <name evidence="8" type="ORF">BN381_130029</name>
</gene>
<proteinExistence type="inferred from homology"/>
<dbReference type="Gene3D" id="3.20.20.10">
    <property type="entry name" value="Alanine racemase"/>
    <property type="match status" value="1"/>
</dbReference>
<sequence length="395" mass="41018">MTRQSRLEVDLAAIAHNATVLAGLAGRAGLCAVVKANGYGHGAVPVARAAVAGGAVMLGVATVEEGIELRTAGISAPILVLGPQPADSIRDAVAYRLELMVTSPSEMEAVAAAHGGAASATRVHLMVDTGMRRVGVEPEDLVDLHARALTLDGVDPVAVATHFACADAPDDPTTDRQLVRFRAALAALDAVSAGPHLIHAANSAGAITRPDARFDLVRCGISLYGLEPSPQLEHHDAVRRLRPALRMVSAVSFVKRVPADQGVNYGHRFVTGRPSTLATVPVGYGDGVPRNLGLAGGEALVGGFRRPIVGVVTMDQLVLDCTDGPAVEVGDEVVFLGSQPRRGEVGRAESHGGDAAVGPGEWARILDTINYEIVTRLGARLPRHHLGTFEDAALA</sequence>
<dbReference type="GO" id="GO:0005829">
    <property type="term" value="C:cytosol"/>
    <property type="evidence" value="ECO:0007669"/>
    <property type="project" value="TreeGrafter"/>
</dbReference>
<feature type="modified residue" description="N6-(pyridoxal phosphate)lysine" evidence="4 5">
    <location>
        <position position="35"/>
    </location>
</feature>
<comment type="catalytic activity">
    <reaction evidence="4">
        <text>L-alanine = D-alanine</text>
        <dbReference type="Rhea" id="RHEA:20249"/>
        <dbReference type="ChEBI" id="CHEBI:57416"/>
        <dbReference type="ChEBI" id="CHEBI:57972"/>
        <dbReference type="EC" id="5.1.1.1"/>
    </reaction>
</comment>
<dbReference type="Pfam" id="PF01168">
    <property type="entry name" value="Ala_racemase_N"/>
    <property type="match status" value="1"/>
</dbReference>
<dbReference type="RefSeq" id="WP_012223976.1">
    <property type="nucleotide sequence ID" value="NZ_HG422565.1"/>
</dbReference>
<comment type="cofactor">
    <cofactor evidence="1 4 5">
        <name>pyridoxal 5'-phosphate</name>
        <dbReference type="ChEBI" id="CHEBI:597326"/>
    </cofactor>
</comment>
<accession>R4YZK1</accession>
<dbReference type="eggNOG" id="COG0787">
    <property type="taxonomic scope" value="Bacteria"/>
</dbReference>
<evidence type="ECO:0000256" key="4">
    <source>
        <dbReference type="HAMAP-Rule" id="MF_01201"/>
    </source>
</evidence>
<feature type="domain" description="Alanine racemase C-terminal" evidence="7">
    <location>
        <begin position="244"/>
        <end position="386"/>
    </location>
</feature>